<comment type="function">
    <text evidence="2">Prevents the cell division inhibition by proteins MinC and MinD at internal division sites while permitting inhibition at polar sites. This ensures cell division at the proper site by restricting the formation of a division septum at the midpoint of the long axis of the cell.</text>
</comment>
<reference evidence="3 10" key="1">
    <citation type="submission" date="2015-09" db="EMBL/GenBank/DDBJ databases">
        <authorList>
            <consortium name="Pathogen Informatics"/>
        </authorList>
    </citation>
    <scope>NUCLEOTIDE SEQUENCE [LARGE SCALE GENOMIC DNA]</scope>
    <source>
        <strain evidence="3 10">2789STDY5834960</strain>
    </source>
</reference>
<dbReference type="EMBL" id="QRQN01000001">
    <property type="protein sequence ID" value="RHN12023.1"/>
    <property type="molecule type" value="Genomic_DNA"/>
</dbReference>
<accession>A0A173RE35</accession>
<dbReference type="EMBL" id="WGGT01000017">
    <property type="protein sequence ID" value="MVQ46607.1"/>
    <property type="molecule type" value="Genomic_DNA"/>
</dbReference>
<evidence type="ECO:0000256" key="2">
    <source>
        <dbReference type="ARBA" id="ARBA00025265"/>
    </source>
</evidence>
<reference evidence="11 12" key="2">
    <citation type="submission" date="2018-08" db="EMBL/GenBank/DDBJ databases">
        <title>A genome reference for cultivated species of the human gut microbiota.</title>
        <authorList>
            <person name="Zou Y."/>
            <person name="Xue W."/>
            <person name="Luo G."/>
        </authorList>
    </citation>
    <scope>NUCLEOTIDE SEQUENCE [LARGE SCALE GENOMIC DNA]</scope>
    <source>
        <strain evidence="9 12">AF31-21AC</strain>
        <strain evidence="8 13">AM22-21LB</strain>
        <strain evidence="7 11">AM37-1AC</strain>
        <strain evidence="6 14">AM43-11</strain>
    </source>
</reference>
<evidence type="ECO:0000313" key="7">
    <source>
        <dbReference type="EMBL" id="RHC20799.1"/>
    </source>
</evidence>
<keyword evidence="3" id="KW-0132">Cell division</keyword>
<dbReference type="EMBL" id="QSHO01000001">
    <property type="protein sequence ID" value="RHC20799.1"/>
    <property type="molecule type" value="Genomic_DNA"/>
</dbReference>
<dbReference type="STRING" id="166486.ERS852572_00354"/>
<dbReference type="Proteomes" id="UP000095350">
    <property type="component" value="Unassembled WGS sequence"/>
</dbReference>
<dbReference type="Gene3D" id="3.30.1070.10">
    <property type="entry name" value="Cell division topological specificity factor MinE"/>
    <property type="match status" value="1"/>
</dbReference>
<dbReference type="EMBL" id="QSFP01000002">
    <property type="protein sequence ID" value="RHA69574.1"/>
    <property type="molecule type" value="Genomic_DNA"/>
</dbReference>
<dbReference type="GeneID" id="61433199"/>
<evidence type="ECO:0000313" key="16">
    <source>
        <dbReference type="Proteomes" id="UP000479531"/>
    </source>
</evidence>
<dbReference type="EMBL" id="CYXZ01000002">
    <property type="protein sequence ID" value="CUM76220.1"/>
    <property type="molecule type" value="Genomic_DNA"/>
</dbReference>
<comment type="similarity">
    <text evidence="1">Belongs to the MinE family.</text>
</comment>
<dbReference type="GO" id="GO:0051301">
    <property type="term" value="P:cell division"/>
    <property type="evidence" value="ECO:0007669"/>
    <property type="project" value="UniProtKB-KW"/>
</dbReference>
<evidence type="ECO:0000313" key="5">
    <source>
        <dbReference type="EMBL" id="MVQ46607.1"/>
    </source>
</evidence>
<evidence type="ECO:0000256" key="1">
    <source>
        <dbReference type="ARBA" id="ARBA00008168"/>
    </source>
</evidence>
<evidence type="ECO:0000313" key="8">
    <source>
        <dbReference type="EMBL" id="RHG30224.1"/>
    </source>
</evidence>
<dbReference type="Proteomes" id="UP000479531">
    <property type="component" value="Unassembled WGS sequence"/>
</dbReference>
<dbReference type="Pfam" id="PF03776">
    <property type="entry name" value="MinE"/>
    <property type="match status" value="1"/>
</dbReference>
<evidence type="ECO:0000313" key="10">
    <source>
        <dbReference type="Proteomes" id="UP000095350"/>
    </source>
</evidence>
<keyword evidence="3" id="KW-0131">Cell cycle</keyword>
<dbReference type="Proteomes" id="UP000283586">
    <property type="component" value="Unassembled WGS sequence"/>
</dbReference>
<protein>
    <submittedName>
        <fullName evidence="3">Cell division topological specificity factor MinE</fullName>
    </submittedName>
</protein>
<dbReference type="RefSeq" id="WP_006858327.1">
    <property type="nucleotide sequence ID" value="NZ_CABIYH010000002.1"/>
</dbReference>
<evidence type="ECO:0000313" key="15">
    <source>
        <dbReference type="Proteomes" id="UP000478483"/>
    </source>
</evidence>
<dbReference type="Proteomes" id="UP000478483">
    <property type="component" value="Unassembled WGS sequence"/>
</dbReference>
<dbReference type="PaxDb" id="166486-ERS852572_00354"/>
<evidence type="ECO:0000313" key="6">
    <source>
        <dbReference type="EMBL" id="RHA69574.1"/>
    </source>
</evidence>
<evidence type="ECO:0000313" key="13">
    <source>
        <dbReference type="Proteomes" id="UP000284051"/>
    </source>
</evidence>
<dbReference type="Proteomes" id="UP000284465">
    <property type="component" value="Unassembled WGS sequence"/>
</dbReference>
<sequence>MFKTHSGNVAKERLKLMMNADHQKLDDATMELIRQEIGCVITKYVVIEPENIEIKVMLKDYKKRE</sequence>
<evidence type="ECO:0000313" key="11">
    <source>
        <dbReference type="Proteomes" id="UP000283513"/>
    </source>
</evidence>
<dbReference type="Proteomes" id="UP000284051">
    <property type="component" value="Unassembled WGS sequence"/>
</dbReference>
<name>A0A173RE35_9FIRM</name>
<dbReference type="AlphaFoldDB" id="A0A173RE35"/>
<dbReference type="GO" id="GO:0032955">
    <property type="term" value="P:regulation of division septum assembly"/>
    <property type="evidence" value="ECO:0007669"/>
    <property type="project" value="InterPro"/>
</dbReference>
<evidence type="ECO:0000313" key="9">
    <source>
        <dbReference type="EMBL" id="RHN12023.1"/>
    </source>
</evidence>
<dbReference type="InterPro" id="IPR005527">
    <property type="entry name" value="MinE"/>
</dbReference>
<reference evidence="5 16" key="4">
    <citation type="submission" date="2019-10" db="EMBL/GenBank/DDBJ databases">
        <title>Roseburia spp. ameliorate alcoholic fatty liver via restoration of gut barrier function.</title>
        <authorList>
            <person name="Seo B."/>
            <person name="Ko G."/>
        </authorList>
    </citation>
    <scope>NUCLEOTIDE SEQUENCE [LARGE SCALE GENOMIC DNA]</scope>
    <source>
        <strain evidence="5 16">SNUG30017</strain>
    </source>
</reference>
<gene>
    <name evidence="8" type="ORF">DW264_01830</name>
    <name evidence="7" type="ORF">DW856_00870</name>
    <name evidence="6" type="ORF">DW927_01800</name>
    <name evidence="9" type="ORF">DWZ31_00805</name>
    <name evidence="3" type="ORF">ERS852572_00354</name>
    <name evidence="5" type="ORF">GCK47_13070</name>
    <name evidence="4" type="ORF">GMD50_03645</name>
</gene>
<reference evidence="4 15" key="3">
    <citation type="journal article" date="2019" name="Nat. Med.">
        <title>A library of human gut bacterial isolates paired with longitudinal multiomics data enables mechanistic microbiome research.</title>
        <authorList>
            <person name="Poyet M."/>
            <person name="Groussin M."/>
            <person name="Gibbons S.M."/>
            <person name="Avila-Pacheco J."/>
            <person name="Jiang X."/>
            <person name="Kearney S.M."/>
            <person name="Perrotta A.R."/>
            <person name="Berdy B."/>
            <person name="Zhao S."/>
            <person name="Lieberman T.D."/>
            <person name="Swanson P.K."/>
            <person name="Smith M."/>
            <person name="Roesemann S."/>
            <person name="Alexander J.E."/>
            <person name="Rich S.A."/>
            <person name="Livny J."/>
            <person name="Vlamakis H."/>
            <person name="Clish C."/>
            <person name="Bullock K."/>
            <person name="Deik A."/>
            <person name="Scott J."/>
            <person name="Pierce K.A."/>
            <person name="Xavier R.J."/>
            <person name="Alm E.J."/>
        </authorList>
    </citation>
    <scope>NUCLEOTIDE SEQUENCE [LARGE SCALE GENOMIC DNA]</scope>
    <source>
        <strain evidence="4 15">BIOML-A1</strain>
    </source>
</reference>
<dbReference type="InterPro" id="IPR036707">
    <property type="entry name" value="MinE_sf"/>
</dbReference>
<evidence type="ECO:0000313" key="4">
    <source>
        <dbReference type="EMBL" id="MTR84164.1"/>
    </source>
</evidence>
<proteinExistence type="inferred from homology"/>
<dbReference type="OrthoDB" id="2057262at2"/>
<evidence type="ECO:0000313" key="14">
    <source>
        <dbReference type="Proteomes" id="UP000284465"/>
    </source>
</evidence>
<dbReference type="Proteomes" id="UP000283513">
    <property type="component" value="Unassembled WGS sequence"/>
</dbReference>
<dbReference type="EMBL" id="QRID01000002">
    <property type="protein sequence ID" value="RHG30224.1"/>
    <property type="molecule type" value="Genomic_DNA"/>
</dbReference>
<organism evidence="3 10">
    <name type="scientific">Roseburia intestinalis</name>
    <dbReference type="NCBI Taxonomy" id="166486"/>
    <lineage>
        <taxon>Bacteria</taxon>
        <taxon>Bacillati</taxon>
        <taxon>Bacillota</taxon>
        <taxon>Clostridia</taxon>
        <taxon>Lachnospirales</taxon>
        <taxon>Lachnospiraceae</taxon>
        <taxon>Roseburia</taxon>
    </lineage>
</organism>
<dbReference type="EMBL" id="WNAJ01000003">
    <property type="protein sequence ID" value="MTR84164.1"/>
    <property type="molecule type" value="Genomic_DNA"/>
</dbReference>
<evidence type="ECO:0000313" key="3">
    <source>
        <dbReference type="EMBL" id="CUM76220.1"/>
    </source>
</evidence>
<evidence type="ECO:0000313" key="12">
    <source>
        <dbReference type="Proteomes" id="UP000283586"/>
    </source>
</evidence>